<organism evidence="2 3">
    <name type="scientific">Lysobacter antibioticus</name>
    <dbReference type="NCBI Taxonomy" id="84531"/>
    <lineage>
        <taxon>Bacteria</taxon>
        <taxon>Pseudomonadati</taxon>
        <taxon>Pseudomonadota</taxon>
        <taxon>Gammaproteobacteria</taxon>
        <taxon>Lysobacterales</taxon>
        <taxon>Lysobacteraceae</taxon>
        <taxon>Lysobacter</taxon>
    </lineage>
</organism>
<evidence type="ECO:0000259" key="1">
    <source>
        <dbReference type="PROSITE" id="PS51186"/>
    </source>
</evidence>
<gene>
    <name evidence="2" type="ORF">LA76x_4628</name>
</gene>
<reference evidence="2 3" key="1">
    <citation type="journal article" date="2015" name="BMC Genomics">
        <title>Comparative genomics and metabolic profiling of the genus Lysobacter.</title>
        <authorList>
            <person name="de Bruijn I."/>
            <person name="Cheng X."/>
            <person name="de Jager V."/>
            <person name="Exposito R.G."/>
            <person name="Watrous J."/>
            <person name="Patel N."/>
            <person name="Postma J."/>
            <person name="Dorrestein P.C."/>
            <person name="Kobayashi D."/>
            <person name="Raaijmakers J.M."/>
        </authorList>
    </citation>
    <scope>NUCLEOTIDE SEQUENCE [LARGE SCALE GENOMIC DNA]</scope>
    <source>
        <strain evidence="2 3">76</strain>
    </source>
</reference>
<dbReference type="PATRIC" id="fig|84531.8.peg.4620"/>
<accession>A0A0S2FGR6</accession>
<proteinExistence type="predicted"/>
<dbReference type="EMBL" id="CP011129">
    <property type="protein sequence ID" value="ALN82731.1"/>
    <property type="molecule type" value="Genomic_DNA"/>
</dbReference>
<dbReference type="STRING" id="84531.LA76x_4628"/>
<dbReference type="KEGG" id="lab:LA76x_4628"/>
<evidence type="ECO:0000313" key="3">
    <source>
        <dbReference type="Proteomes" id="UP000060787"/>
    </source>
</evidence>
<dbReference type="InterPro" id="IPR016181">
    <property type="entry name" value="Acyl_CoA_acyltransferase"/>
</dbReference>
<dbReference type="Proteomes" id="UP000060787">
    <property type="component" value="Chromosome"/>
</dbReference>
<sequence length="184" mass="19593">MSAMTVATSVFSDSAAAVRVLPVDAALAPSVRALQVAPEQLPFVGDTAFNLADTWRDPNSEAMAILADDSVVGFYRLDFSVQAIAGRSLGEPGVGLRAYMIDRARQGRGYGTRAIAACRDDLCLRHPQRRLLALTVNVRNRPAISAYLKAGFVDTGELFHGGNAGPQHLMLLCLIPSSPDPTSP</sequence>
<dbReference type="Pfam" id="PF00583">
    <property type="entry name" value="Acetyltransf_1"/>
    <property type="match status" value="1"/>
</dbReference>
<feature type="domain" description="N-acetyltransferase" evidence="1">
    <location>
        <begin position="18"/>
        <end position="176"/>
    </location>
</feature>
<dbReference type="AlphaFoldDB" id="A0A0S2FGR6"/>
<keyword evidence="3" id="KW-1185">Reference proteome</keyword>
<dbReference type="Gene3D" id="3.40.630.30">
    <property type="match status" value="1"/>
</dbReference>
<dbReference type="PROSITE" id="PS51186">
    <property type="entry name" value="GNAT"/>
    <property type="match status" value="1"/>
</dbReference>
<dbReference type="RefSeq" id="WP_057919371.1">
    <property type="nucleotide sequence ID" value="NZ_CP011129.1"/>
</dbReference>
<name>A0A0S2FGR6_LYSAN</name>
<keyword evidence="2" id="KW-0808">Transferase</keyword>
<dbReference type="eggNOG" id="COG1670">
    <property type="taxonomic scope" value="Bacteria"/>
</dbReference>
<protein>
    <submittedName>
        <fullName evidence="2">Acetyltransferase family protein</fullName>
    </submittedName>
</protein>
<dbReference type="InterPro" id="IPR000182">
    <property type="entry name" value="GNAT_dom"/>
</dbReference>
<dbReference type="SUPFAM" id="SSF55729">
    <property type="entry name" value="Acyl-CoA N-acyltransferases (Nat)"/>
    <property type="match status" value="1"/>
</dbReference>
<evidence type="ECO:0000313" key="2">
    <source>
        <dbReference type="EMBL" id="ALN82731.1"/>
    </source>
</evidence>
<dbReference type="GO" id="GO:0016747">
    <property type="term" value="F:acyltransferase activity, transferring groups other than amino-acyl groups"/>
    <property type="evidence" value="ECO:0007669"/>
    <property type="project" value="InterPro"/>
</dbReference>